<protein>
    <submittedName>
        <fullName evidence="3">C4-dicarboxylate ABC transporter permease</fullName>
    </submittedName>
</protein>
<keyword evidence="1" id="KW-1133">Transmembrane helix</keyword>
<evidence type="ECO:0000259" key="2">
    <source>
        <dbReference type="Pfam" id="PF01970"/>
    </source>
</evidence>
<dbReference type="EMBL" id="NSKB01000007">
    <property type="protein sequence ID" value="PAU75176.1"/>
    <property type="molecule type" value="Genomic_DNA"/>
</dbReference>
<dbReference type="RefSeq" id="WP_095622371.1">
    <property type="nucleotide sequence ID" value="NZ_NSKB01000007.1"/>
</dbReference>
<feature type="transmembrane region" description="Helical" evidence="1">
    <location>
        <begin position="414"/>
        <end position="443"/>
    </location>
</feature>
<dbReference type="InterPro" id="IPR002823">
    <property type="entry name" value="DUF112_TM"/>
</dbReference>
<sequence length="499" mass="51876">MLIDTLTAFVATLASPLGIALALGGVLLGIVLGALPGVSSTMALAILLPLSFGMQAELAILFLLSVFVASVYGGSISAILINIPGTPGAIVTQLDGYPMAQAGQAKLALSHALLASSLGGLVGLALLMVVAPWMAAMAMQFRSPEFTAVAVFGLVLLAYASPGSTVRGLLVGALGVICGMVGFDLMTDMPRFTFGSRVLQGGVELVPLCIGLFGLAEVMKHIGPASRPATRPVAASLDAASGALRSFVSYWKSALRGSTIGALIGAIPAAGSAIAVAIAYAQERRLSRHPERFGKGAGEGVVAPEAANSSSIGGTLIPMMTLGVPGDAITAVLMGSLLMHGMRPGPMLFAENPEFVASIYAGFAIALLLTLLLGFLLMRWMTWILRIPTHLLLVGIALLCVIGAFSIRNSLADVYIMLFFGVLGYLLYLMSLPAAPLAFGLILGPLLEENLRRSLILGRGTWDVFLNSPIAMLLLAMSLMAIALPLLLPLLTRIRQREC</sequence>
<accession>A0A2A2EPZ3</accession>
<dbReference type="OrthoDB" id="9791872at2"/>
<feature type="transmembrane region" description="Helical" evidence="1">
    <location>
        <begin position="359"/>
        <end position="378"/>
    </location>
</feature>
<reference evidence="3 4" key="1">
    <citation type="submission" date="2017-08" db="EMBL/GenBank/DDBJ databases">
        <title>Halomonas alkalisoli sp. nov., isolated from saline alkaline soil.</title>
        <authorList>
            <person name="Wang D."/>
            <person name="Zhang G."/>
        </authorList>
    </citation>
    <scope>NUCLEOTIDE SEQUENCE [LARGE SCALE GENOMIC DNA]</scope>
    <source>
        <strain evidence="3 4">WRN001</strain>
    </source>
</reference>
<keyword evidence="1" id="KW-0472">Membrane</keyword>
<keyword evidence="4" id="KW-1185">Reference proteome</keyword>
<evidence type="ECO:0000313" key="4">
    <source>
        <dbReference type="Proteomes" id="UP000217771"/>
    </source>
</evidence>
<feature type="transmembrane region" description="Helical" evidence="1">
    <location>
        <begin position="146"/>
        <end position="162"/>
    </location>
</feature>
<evidence type="ECO:0000313" key="3">
    <source>
        <dbReference type="EMBL" id="PAU75176.1"/>
    </source>
</evidence>
<name>A0A2A2EPZ3_9GAMM</name>
<organism evidence="3 4">
    <name type="scientific">Halomonas salipaludis</name>
    <dbReference type="NCBI Taxonomy" id="2032625"/>
    <lineage>
        <taxon>Bacteria</taxon>
        <taxon>Pseudomonadati</taxon>
        <taxon>Pseudomonadota</taxon>
        <taxon>Gammaproteobacteria</taxon>
        <taxon>Oceanospirillales</taxon>
        <taxon>Halomonadaceae</taxon>
        <taxon>Halomonas</taxon>
    </lineage>
</organism>
<dbReference type="AlphaFoldDB" id="A0A2A2EPZ3"/>
<keyword evidence="1" id="KW-0812">Transmembrane</keyword>
<feature type="transmembrane region" description="Helical" evidence="1">
    <location>
        <begin position="59"/>
        <end position="81"/>
    </location>
</feature>
<dbReference type="Pfam" id="PF01970">
    <property type="entry name" value="TctA"/>
    <property type="match status" value="1"/>
</dbReference>
<feature type="transmembrane region" description="Helical" evidence="1">
    <location>
        <begin position="260"/>
        <end position="281"/>
    </location>
</feature>
<feature type="transmembrane region" description="Helical" evidence="1">
    <location>
        <begin position="464"/>
        <end position="488"/>
    </location>
</feature>
<feature type="transmembrane region" description="Helical" evidence="1">
    <location>
        <begin position="168"/>
        <end position="186"/>
    </location>
</feature>
<feature type="transmembrane region" description="Helical" evidence="1">
    <location>
        <begin position="390"/>
        <end position="408"/>
    </location>
</feature>
<dbReference type="PANTHER" id="PTHR35342">
    <property type="entry name" value="TRICARBOXYLIC TRANSPORT PROTEIN"/>
    <property type="match status" value="1"/>
</dbReference>
<comment type="caution">
    <text evidence="3">The sequence shown here is derived from an EMBL/GenBank/DDBJ whole genome shotgun (WGS) entry which is preliminary data.</text>
</comment>
<evidence type="ECO:0000256" key="1">
    <source>
        <dbReference type="SAM" id="Phobius"/>
    </source>
</evidence>
<proteinExistence type="predicted"/>
<dbReference type="PANTHER" id="PTHR35342:SF5">
    <property type="entry name" value="TRICARBOXYLIC TRANSPORT PROTEIN"/>
    <property type="match status" value="1"/>
</dbReference>
<gene>
    <name evidence="3" type="ORF">CK498_18690</name>
</gene>
<dbReference type="Proteomes" id="UP000217771">
    <property type="component" value="Unassembled WGS sequence"/>
</dbReference>
<feature type="domain" description="DUF112" evidence="2">
    <location>
        <begin position="20"/>
        <end position="437"/>
    </location>
</feature>
<feature type="transmembrane region" description="Helical" evidence="1">
    <location>
        <begin position="112"/>
        <end position="134"/>
    </location>
</feature>